<dbReference type="GO" id="GO:0008713">
    <property type="term" value="F:ADP-heptose-lipopolysaccharide heptosyltransferase activity"/>
    <property type="evidence" value="ECO:0007669"/>
    <property type="project" value="TreeGrafter"/>
</dbReference>
<dbReference type="GO" id="GO:0009244">
    <property type="term" value="P:lipopolysaccharide core region biosynthetic process"/>
    <property type="evidence" value="ECO:0007669"/>
    <property type="project" value="TreeGrafter"/>
</dbReference>
<dbReference type="SUPFAM" id="SSF53756">
    <property type="entry name" value="UDP-Glycosyltransferase/glycogen phosphorylase"/>
    <property type="match status" value="1"/>
</dbReference>
<evidence type="ECO:0000313" key="4">
    <source>
        <dbReference type="Proteomes" id="UP000078486"/>
    </source>
</evidence>
<dbReference type="Gene3D" id="3.40.50.2000">
    <property type="entry name" value="Glycogen Phosphorylase B"/>
    <property type="match status" value="2"/>
</dbReference>
<dbReference type="Proteomes" id="UP000078486">
    <property type="component" value="Unassembled WGS sequence"/>
</dbReference>
<dbReference type="PANTHER" id="PTHR30160">
    <property type="entry name" value="TETRAACYLDISACCHARIDE 4'-KINASE-RELATED"/>
    <property type="match status" value="1"/>
</dbReference>
<keyword evidence="4" id="KW-1185">Reference proteome</keyword>
<gene>
    <name evidence="3" type="ORF">AW736_11660</name>
</gene>
<accession>A0A178IL20</accession>
<protein>
    <recommendedName>
        <fullName evidence="5">Glycosyl transferase</fullName>
    </recommendedName>
</protein>
<name>A0A178IL20_9BACT</name>
<sequence length="376" mass="42663">MWRVAPAAPFVPAHLRDRPGKILFITHLAIGDYAYLQNFFKALAGRFPHLQIHLWVDELRCTKNAAKWEGLRKYILYDWLAACPFIQKIYSQTYRPDLRAESITSARRENYPIIISLALVRPHRYAALARKIGPDSFVAGIRRFAGGLRGLVHDFSYKKLDIALPSEIRGIGHVSEIFSCWFQSLFGFGLTLRERLPFVDIPDEWTRWATGYIDTLGAAGNPLVFVNPSAKTPRRCWPMAHVVELIKAMRQQPEWRDAVFLVNALPDKIPETLALVKAGGQKRVHVFSANDNFFQLPAVLRRCALIISVETATMHLANAVRVSAVALMRKKNPEWHPLDAANSKIVTVSKRRDWIKEIPPGRVLDAMRGFPPALAE</sequence>
<evidence type="ECO:0000256" key="1">
    <source>
        <dbReference type="ARBA" id="ARBA00022676"/>
    </source>
</evidence>
<proteinExistence type="predicted"/>
<evidence type="ECO:0000313" key="3">
    <source>
        <dbReference type="EMBL" id="OAM89955.1"/>
    </source>
</evidence>
<dbReference type="AlphaFoldDB" id="A0A178IL20"/>
<dbReference type="GO" id="GO:0005829">
    <property type="term" value="C:cytosol"/>
    <property type="evidence" value="ECO:0007669"/>
    <property type="project" value="TreeGrafter"/>
</dbReference>
<dbReference type="InterPro" id="IPR002201">
    <property type="entry name" value="Glyco_trans_9"/>
</dbReference>
<organism evidence="3 4">
    <name type="scientific">Termitidicoccus mucosus</name>
    <dbReference type="NCBI Taxonomy" id="1184151"/>
    <lineage>
        <taxon>Bacteria</taxon>
        <taxon>Pseudomonadati</taxon>
        <taxon>Verrucomicrobiota</taxon>
        <taxon>Opitutia</taxon>
        <taxon>Opitutales</taxon>
        <taxon>Opitutaceae</taxon>
        <taxon>Termitidicoccus</taxon>
    </lineage>
</organism>
<keyword evidence="2" id="KW-0808">Transferase</keyword>
<comment type="caution">
    <text evidence="3">The sequence shown here is derived from an EMBL/GenBank/DDBJ whole genome shotgun (WGS) entry which is preliminary data.</text>
</comment>
<dbReference type="Pfam" id="PF01075">
    <property type="entry name" value="Glyco_transf_9"/>
    <property type="match status" value="1"/>
</dbReference>
<keyword evidence="1" id="KW-0328">Glycosyltransferase</keyword>
<dbReference type="EMBL" id="LRRQ01000076">
    <property type="protein sequence ID" value="OAM89955.1"/>
    <property type="molecule type" value="Genomic_DNA"/>
</dbReference>
<evidence type="ECO:0008006" key="5">
    <source>
        <dbReference type="Google" id="ProtNLM"/>
    </source>
</evidence>
<dbReference type="STRING" id="1184151.AW736_11660"/>
<dbReference type="InterPro" id="IPR051199">
    <property type="entry name" value="LPS_LOS_Heptosyltrfase"/>
</dbReference>
<reference evidence="3 4" key="1">
    <citation type="submission" date="2016-01" db="EMBL/GenBank/DDBJ databases">
        <title>High potential of lignocellulose degradation of a new Verrucomicrobia species.</title>
        <authorList>
            <person name="Wang Y."/>
            <person name="Shi Y."/>
            <person name="Qiu Z."/>
            <person name="Liu S."/>
            <person name="Yang H."/>
        </authorList>
    </citation>
    <scope>NUCLEOTIDE SEQUENCE [LARGE SCALE GENOMIC DNA]</scope>
    <source>
        <strain evidence="3 4">TSB47</strain>
    </source>
</reference>
<evidence type="ECO:0000256" key="2">
    <source>
        <dbReference type="ARBA" id="ARBA00022679"/>
    </source>
</evidence>